<evidence type="ECO:0000256" key="12">
    <source>
        <dbReference type="PIRSR" id="PIRSR601461-1"/>
    </source>
</evidence>
<accession>A0A9W4XN62</accession>
<dbReference type="InterPro" id="IPR021109">
    <property type="entry name" value="Peptidase_aspartic_dom_sf"/>
</dbReference>
<dbReference type="PRINTS" id="PR00792">
    <property type="entry name" value="PEPSIN"/>
</dbReference>
<organism evidence="16 17">
    <name type="scientific">Candida verbasci</name>
    <dbReference type="NCBI Taxonomy" id="1227364"/>
    <lineage>
        <taxon>Eukaryota</taxon>
        <taxon>Fungi</taxon>
        <taxon>Dikarya</taxon>
        <taxon>Ascomycota</taxon>
        <taxon>Saccharomycotina</taxon>
        <taxon>Pichiomycetes</taxon>
        <taxon>Debaryomycetaceae</taxon>
        <taxon>Candida/Lodderomyces clade</taxon>
        <taxon>Candida</taxon>
    </lineage>
</organism>
<dbReference type="EC" id="3.4.23.24" evidence="4"/>
<proteinExistence type="inferred from homology"/>
<dbReference type="GO" id="GO:0006508">
    <property type="term" value="P:proteolysis"/>
    <property type="evidence" value="ECO:0007669"/>
    <property type="project" value="UniProtKB-KW"/>
</dbReference>
<evidence type="ECO:0000256" key="13">
    <source>
        <dbReference type="RuleBase" id="RU000454"/>
    </source>
</evidence>
<evidence type="ECO:0000256" key="8">
    <source>
        <dbReference type="ARBA" id="ARBA00022750"/>
    </source>
</evidence>
<evidence type="ECO:0000256" key="2">
    <source>
        <dbReference type="ARBA" id="ARBA00004613"/>
    </source>
</evidence>
<name>A0A9W4XN62_9ASCO</name>
<keyword evidence="7 14" id="KW-0732">Signal</keyword>
<reference evidence="16" key="1">
    <citation type="submission" date="2022-12" db="EMBL/GenBank/DDBJ databases">
        <authorList>
            <person name="Brejova B."/>
        </authorList>
    </citation>
    <scope>NUCLEOTIDE SEQUENCE</scope>
</reference>
<feature type="active site" evidence="12">
    <location>
        <position position="271"/>
    </location>
</feature>
<dbReference type="SUPFAM" id="SSF50630">
    <property type="entry name" value="Acid proteases"/>
    <property type="match status" value="1"/>
</dbReference>
<feature type="chain" id="PRO_5040756768" description="candidapepsin" evidence="14">
    <location>
        <begin position="19"/>
        <end position="396"/>
    </location>
</feature>
<keyword evidence="5" id="KW-0964">Secreted</keyword>
<evidence type="ECO:0000256" key="9">
    <source>
        <dbReference type="ARBA" id="ARBA00022801"/>
    </source>
</evidence>
<dbReference type="InterPro" id="IPR033121">
    <property type="entry name" value="PEPTIDASE_A1"/>
</dbReference>
<gene>
    <name evidence="16" type="ORF">CANVERA_P4597</name>
</gene>
<keyword evidence="11" id="KW-1015">Disulfide bond</keyword>
<evidence type="ECO:0000313" key="17">
    <source>
        <dbReference type="Proteomes" id="UP001152885"/>
    </source>
</evidence>
<evidence type="ECO:0000259" key="15">
    <source>
        <dbReference type="PROSITE" id="PS51767"/>
    </source>
</evidence>
<dbReference type="FunFam" id="2.40.70.10:FF:000023">
    <property type="entry name" value="Aspartic protease"/>
    <property type="match status" value="1"/>
</dbReference>
<dbReference type="CDD" id="cd05474">
    <property type="entry name" value="SAP_like"/>
    <property type="match status" value="1"/>
</dbReference>
<comment type="caution">
    <text evidence="16">The sequence shown here is derived from an EMBL/GenBank/DDBJ whole genome shotgun (WGS) entry which is preliminary data.</text>
</comment>
<evidence type="ECO:0000256" key="4">
    <source>
        <dbReference type="ARBA" id="ARBA00013207"/>
    </source>
</evidence>
<dbReference type="InterPro" id="IPR033876">
    <property type="entry name" value="SAP-like"/>
</dbReference>
<dbReference type="PROSITE" id="PS00141">
    <property type="entry name" value="ASP_PROTEASE"/>
    <property type="match status" value="2"/>
</dbReference>
<dbReference type="InterPro" id="IPR001969">
    <property type="entry name" value="Aspartic_peptidase_AS"/>
</dbReference>
<feature type="signal peptide" evidence="14">
    <location>
        <begin position="1"/>
        <end position="18"/>
    </location>
</feature>
<evidence type="ECO:0000256" key="5">
    <source>
        <dbReference type="ARBA" id="ARBA00022525"/>
    </source>
</evidence>
<dbReference type="OrthoDB" id="771136at2759"/>
<feature type="active site" evidence="12">
    <location>
        <position position="91"/>
    </location>
</feature>
<keyword evidence="17" id="KW-1185">Reference proteome</keyword>
<dbReference type="PANTHER" id="PTHR47966">
    <property type="entry name" value="BETA-SITE APP-CLEAVING ENZYME, ISOFORM A-RELATED"/>
    <property type="match status" value="1"/>
</dbReference>
<evidence type="ECO:0000256" key="11">
    <source>
        <dbReference type="ARBA" id="ARBA00023157"/>
    </source>
</evidence>
<dbReference type="Gene3D" id="2.40.70.10">
    <property type="entry name" value="Acid Proteases"/>
    <property type="match status" value="2"/>
</dbReference>
<comment type="catalytic activity">
    <reaction evidence="1">
        <text>Preferential cleavage at the carboxyl of hydrophobic amino acids, but fails to cleave 15-Leu-|-Tyr-16, 16-Tyr-|-Leu-17 and 24-Phe-|-Phe-25 of insulin B chain. Activates trypsinogen, and degrades keratin.</text>
        <dbReference type="EC" id="3.4.23.24"/>
    </reaction>
</comment>
<evidence type="ECO:0000256" key="14">
    <source>
        <dbReference type="SAM" id="SignalP"/>
    </source>
</evidence>
<keyword evidence="10" id="KW-0865">Zymogen</keyword>
<dbReference type="AlphaFoldDB" id="A0A9W4XN62"/>
<evidence type="ECO:0000256" key="1">
    <source>
        <dbReference type="ARBA" id="ARBA00001675"/>
    </source>
</evidence>
<dbReference type="InterPro" id="IPR001461">
    <property type="entry name" value="Aspartic_peptidase_A1"/>
</dbReference>
<evidence type="ECO:0000256" key="3">
    <source>
        <dbReference type="ARBA" id="ARBA00007447"/>
    </source>
</evidence>
<dbReference type="EMBL" id="CANTUO010000005">
    <property type="protein sequence ID" value="CAI5760086.1"/>
    <property type="molecule type" value="Genomic_DNA"/>
</dbReference>
<evidence type="ECO:0000256" key="7">
    <source>
        <dbReference type="ARBA" id="ARBA00022729"/>
    </source>
</evidence>
<dbReference type="PROSITE" id="PS51767">
    <property type="entry name" value="PEPTIDASE_A1"/>
    <property type="match status" value="1"/>
</dbReference>
<evidence type="ECO:0000256" key="6">
    <source>
        <dbReference type="ARBA" id="ARBA00022670"/>
    </source>
</evidence>
<comment type="similarity">
    <text evidence="3 13">Belongs to the peptidase A1 family.</text>
</comment>
<keyword evidence="9 13" id="KW-0378">Hydrolase</keyword>
<protein>
    <recommendedName>
        <fullName evidence="4">candidapepsin</fullName>
        <ecNumber evidence="4">3.4.23.24</ecNumber>
    </recommendedName>
</protein>
<dbReference type="Proteomes" id="UP001152885">
    <property type="component" value="Unassembled WGS sequence"/>
</dbReference>
<evidence type="ECO:0000256" key="10">
    <source>
        <dbReference type="ARBA" id="ARBA00023145"/>
    </source>
</evidence>
<comment type="subcellular location">
    <subcellularLocation>
        <location evidence="2">Secreted</location>
    </subcellularLocation>
</comment>
<dbReference type="PANTHER" id="PTHR47966:SF65">
    <property type="entry name" value="ASPARTIC-TYPE ENDOPEPTIDASE"/>
    <property type="match status" value="1"/>
</dbReference>
<sequence>MFLTKVLVSLVFVLLAQGASIKRSNGYIQLPFKHSYGDHKNVTRFSDKPYYEISRDGLNKRGTDPATLINEQSYYAVDITVGQSPVTVLLDTGSSDLWVVDSDAYCESNANCYSSGTYTLTSNAKDTGYGFSIGYGDGSGAEGEFYTDNVKVGSVTVKNQQFADASNAASDFGVLGIAKKAQEAAQQEYDNLPVNLVNQGYISKNAYSLYLNSVDAKDGAIIFGGIDHDKYSGNLVSLPITTDKYLAVHLNSILNDGSTTDTNADVDVVLDSGTTFVYLPTNVIQSIASAFNAQYSSASQIYVVDCNWTQSDKTLTYNFDGISITVPYANLVVELHYNDGTFSGQCGIGIVDAGNKGPFILGDNFLRSAYVVYDLTDNQISLAQVKYSDSSNVQSL</sequence>
<dbReference type="GO" id="GO:0005576">
    <property type="term" value="C:extracellular region"/>
    <property type="evidence" value="ECO:0007669"/>
    <property type="project" value="UniProtKB-SubCell"/>
</dbReference>
<dbReference type="GO" id="GO:0004190">
    <property type="term" value="F:aspartic-type endopeptidase activity"/>
    <property type="evidence" value="ECO:0007669"/>
    <property type="project" value="UniProtKB-KW"/>
</dbReference>
<feature type="domain" description="Peptidase A1" evidence="15">
    <location>
        <begin position="75"/>
        <end position="383"/>
    </location>
</feature>
<evidence type="ECO:0000313" key="16">
    <source>
        <dbReference type="EMBL" id="CAI5760086.1"/>
    </source>
</evidence>
<dbReference type="Pfam" id="PF00026">
    <property type="entry name" value="Asp"/>
    <property type="match status" value="1"/>
</dbReference>
<keyword evidence="6 13" id="KW-0645">Protease</keyword>
<keyword evidence="8 13" id="KW-0064">Aspartyl protease</keyword>